<dbReference type="CDD" id="cd00405">
    <property type="entry name" value="PRAI"/>
    <property type="match status" value="1"/>
</dbReference>
<keyword evidence="5 9" id="KW-0028">Amino-acid biosynthesis</keyword>
<dbReference type="Pfam" id="PF00697">
    <property type="entry name" value="PRAI"/>
    <property type="match status" value="1"/>
</dbReference>
<evidence type="ECO:0000256" key="6">
    <source>
        <dbReference type="ARBA" id="ARBA00022822"/>
    </source>
</evidence>
<organism evidence="11 12">
    <name type="scientific">Engelhardtia mirabilis</name>
    <dbReference type="NCBI Taxonomy" id="2528011"/>
    <lineage>
        <taxon>Bacteria</taxon>
        <taxon>Pseudomonadati</taxon>
        <taxon>Planctomycetota</taxon>
        <taxon>Planctomycetia</taxon>
        <taxon>Planctomycetia incertae sedis</taxon>
        <taxon>Engelhardtia</taxon>
    </lineage>
</organism>
<comment type="pathway">
    <text evidence="2 9">Amino-acid biosynthesis; L-tryptophan biosynthesis; L-tryptophan from chorismate: step 3/5.</text>
</comment>
<dbReference type="UniPathway" id="UPA00035">
    <property type="reaction ID" value="UER00042"/>
</dbReference>
<evidence type="ECO:0000256" key="4">
    <source>
        <dbReference type="ARBA" id="ARBA00022272"/>
    </source>
</evidence>
<dbReference type="InterPro" id="IPR013785">
    <property type="entry name" value="Aldolase_TIM"/>
</dbReference>
<reference evidence="11 12" key="1">
    <citation type="submission" date="2019-02" db="EMBL/GenBank/DDBJ databases">
        <title>Deep-cultivation of Planctomycetes and their phenomic and genomic characterization uncovers novel biology.</title>
        <authorList>
            <person name="Wiegand S."/>
            <person name="Jogler M."/>
            <person name="Boedeker C."/>
            <person name="Pinto D."/>
            <person name="Vollmers J."/>
            <person name="Rivas-Marin E."/>
            <person name="Kohn T."/>
            <person name="Peeters S.H."/>
            <person name="Heuer A."/>
            <person name="Rast P."/>
            <person name="Oberbeckmann S."/>
            <person name="Bunk B."/>
            <person name="Jeske O."/>
            <person name="Meyerdierks A."/>
            <person name="Storesund J.E."/>
            <person name="Kallscheuer N."/>
            <person name="Luecker S."/>
            <person name="Lage O.M."/>
            <person name="Pohl T."/>
            <person name="Merkel B.J."/>
            <person name="Hornburger P."/>
            <person name="Mueller R.-W."/>
            <person name="Bruemmer F."/>
            <person name="Labrenz M."/>
            <person name="Spormann A.M."/>
            <person name="Op den Camp H."/>
            <person name="Overmann J."/>
            <person name="Amann R."/>
            <person name="Jetten M.S.M."/>
            <person name="Mascher T."/>
            <person name="Medema M.H."/>
            <person name="Devos D.P."/>
            <person name="Kaster A.-K."/>
            <person name="Ovreas L."/>
            <person name="Rohde M."/>
            <person name="Galperin M.Y."/>
            <person name="Jogler C."/>
        </authorList>
    </citation>
    <scope>NUCLEOTIDE SEQUENCE [LARGE SCALE GENOMIC DNA]</scope>
    <source>
        <strain evidence="11 12">Pla133</strain>
    </source>
</reference>
<dbReference type="SUPFAM" id="SSF51366">
    <property type="entry name" value="Ribulose-phoshate binding barrel"/>
    <property type="match status" value="1"/>
</dbReference>
<evidence type="ECO:0000256" key="5">
    <source>
        <dbReference type="ARBA" id="ARBA00022605"/>
    </source>
</evidence>
<evidence type="ECO:0000256" key="3">
    <source>
        <dbReference type="ARBA" id="ARBA00012572"/>
    </source>
</evidence>
<dbReference type="PANTHER" id="PTHR42894:SF1">
    <property type="entry name" value="N-(5'-PHOSPHORIBOSYL)ANTHRANILATE ISOMERASE"/>
    <property type="match status" value="1"/>
</dbReference>
<sequence length="225" mass="23301">MQLQPLRTRVKICCIASIDEARTAIAAGADALGLVAAMPSGPGVIDEDTIRAIARAVPPPVATFLLTARTEAADIAEHAREAGTSCVQVVNHVDPDECARLRELLAPAVRLVQVIHVTGEDALALARDYAPHADALLLDSGRPDLPTPELGGTGRAHDWSISARLVAEVECPVFLAGGLHPGNVARAIDAVRPHGLDLCSGVRSAGALDSDLLARFMGAVAGAGR</sequence>
<protein>
    <recommendedName>
        <fullName evidence="4 9">N-(5'-phosphoribosyl)anthranilate isomerase</fullName>
        <shortName evidence="9">PRAI</shortName>
        <ecNumber evidence="3 9">5.3.1.24</ecNumber>
    </recommendedName>
</protein>
<evidence type="ECO:0000256" key="2">
    <source>
        <dbReference type="ARBA" id="ARBA00004664"/>
    </source>
</evidence>
<keyword evidence="6 9" id="KW-0822">Tryptophan biosynthesis</keyword>
<dbReference type="Proteomes" id="UP000316921">
    <property type="component" value="Chromosome"/>
</dbReference>
<keyword evidence="7 9" id="KW-0057">Aromatic amino acid biosynthesis</keyword>
<dbReference type="GO" id="GO:0004640">
    <property type="term" value="F:phosphoribosylanthranilate isomerase activity"/>
    <property type="evidence" value="ECO:0007669"/>
    <property type="project" value="UniProtKB-UniRule"/>
</dbReference>
<dbReference type="InterPro" id="IPR001240">
    <property type="entry name" value="PRAI_dom"/>
</dbReference>
<evidence type="ECO:0000313" key="11">
    <source>
        <dbReference type="EMBL" id="QDU69120.1"/>
    </source>
</evidence>
<dbReference type="RefSeq" id="WP_145068733.1">
    <property type="nucleotide sequence ID" value="NZ_CP036287.1"/>
</dbReference>
<evidence type="ECO:0000256" key="7">
    <source>
        <dbReference type="ARBA" id="ARBA00023141"/>
    </source>
</evidence>
<dbReference type="EMBL" id="CP036287">
    <property type="protein sequence ID" value="QDU69120.1"/>
    <property type="molecule type" value="Genomic_DNA"/>
</dbReference>
<dbReference type="HAMAP" id="MF_00135">
    <property type="entry name" value="PRAI"/>
    <property type="match status" value="1"/>
</dbReference>
<evidence type="ECO:0000256" key="9">
    <source>
        <dbReference type="HAMAP-Rule" id="MF_00135"/>
    </source>
</evidence>
<dbReference type="InterPro" id="IPR044643">
    <property type="entry name" value="TrpF_fam"/>
</dbReference>
<evidence type="ECO:0000313" key="12">
    <source>
        <dbReference type="Proteomes" id="UP000316921"/>
    </source>
</evidence>
<comment type="similarity">
    <text evidence="9">Belongs to the TrpF family.</text>
</comment>
<dbReference type="KEGG" id="pbap:Pla133_42360"/>
<dbReference type="EC" id="5.3.1.24" evidence="3 9"/>
<name>A0A518BQ88_9BACT</name>
<accession>A0A518BQ88</accession>
<gene>
    <name evidence="9 11" type="primary">trpF</name>
    <name evidence="11" type="ORF">Pla133_42360</name>
</gene>
<proteinExistence type="inferred from homology"/>
<evidence type="ECO:0000256" key="1">
    <source>
        <dbReference type="ARBA" id="ARBA00001164"/>
    </source>
</evidence>
<evidence type="ECO:0000259" key="10">
    <source>
        <dbReference type="Pfam" id="PF00697"/>
    </source>
</evidence>
<dbReference type="GO" id="GO:0000162">
    <property type="term" value="P:L-tryptophan biosynthetic process"/>
    <property type="evidence" value="ECO:0007669"/>
    <property type="project" value="UniProtKB-UniRule"/>
</dbReference>
<dbReference type="Gene3D" id="3.20.20.70">
    <property type="entry name" value="Aldolase class I"/>
    <property type="match status" value="1"/>
</dbReference>
<evidence type="ECO:0000256" key="8">
    <source>
        <dbReference type="ARBA" id="ARBA00023235"/>
    </source>
</evidence>
<keyword evidence="12" id="KW-1185">Reference proteome</keyword>
<dbReference type="InterPro" id="IPR011060">
    <property type="entry name" value="RibuloseP-bd_barrel"/>
</dbReference>
<feature type="domain" description="N-(5'phosphoribosyl) anthranilate isomerase (PRAI)" evidence="10">
    <location>
        <begin position="10"/>
        <end position="217"/>
    </location>
</feature>
<dbReference type="AlphaFoldDB" id="A0A518BQ88"/>
<dbReference type="PANTHER" id="PTHR42894">
    <property type="entry name" value="N-(5'-PHOSPHORIBOSYL)ANTHRANILATE ISOMERASE"/>
    <property type="match status" value="1"/>
</dbReference>
<comment type="catalytic activity">
    <reaction evidence="1 9">
        <text>N-(5-phospho-beta-D-ribosyl)anthranilate = 1-(2-carboxyphenylamino)-1-deoxy-D-ribulose 5-phosphate</text>
        <dbReference type="Rhea" id="RHEA:21540"/>
        <dbReference type="ChEBI" id="CHEBI:18277"/>
        <dbReference type="ChEBI" id="CHEBI:58613"/>
        <dbReference type="EC" id="5.3.1.24"/>
    </reaction>
</comment>
<keyword evidence="8 9" id="KW-0413">Isomerase</keyword>